<gene>
    <name evidence="1" type="ORF">TW77_09240</name>
</gene>
<evidence type="ECO:0000313" key="1">
    <source>
        <dbReference type="EMBL" id="KJZ09668.1"/>
    </source>
</evidence>
<proteinExistence type="predicted"/>
<organism evidence="1 2">
    <name type="scientific">Pseudoalteromonas rubra</name>
    <dbReference type="NCBI Taxonomy" id="43658"/>
    <lineage>
        <taxon>Bacteria</taxon>
        <taxon>Pseudomonadati</taxon>
        <taxon>Pseudomonadota</taxon>
        <taxon>Gammaproteobacteria</taxon>
        <taxon>Alteromonadales</taxon>
        <taxon>Pseudoalteromonadaceae</taxon>
        <taxon>Pseudoalteromonas</taxon>
    </lineage>
</organism>
<dbReference type="Proteomes" id="UP000033452">
    <property type="component" value="Unassembled WGS sequence"/>
</dbReference>
<comment type="caution">
    <text evidence="1">The sequence shown here is derived from an EMBL/GenBank/DDBJ whole genome shotgun (WGS) entry which is preliminary data.</text>
</comment>
<evidence type="ECO:0000313" key="2">
    <source>
        <dbReference type="Proteomes" id="UP000033452"/>
    </source>
</evidence>
<dbReference type="AlphaFoldDB" id="A0A0F4QPQ4"/>
<accession>A0A0F4QPQ4</accession>
<reference evidence="1 2" key="1">
    <citation type="journal article" date="2015" name="BMC Genomics">
        <title>Genome mining reveals unlocked bioactive potential of marine Gram-negative bacteria.</title>
        <authorList>
            <person name="Machado H."/>
            <person name="Sonnenschein E.C."/>
            <person name="Melchiorsen J."/>
            <person name="Gram L."/>
        </authorList>
    </citation>
    <scope>NUCLEOTIDE SEQUENCE [LARGE SCALE GENOMIC DNA]</scope>
    <source>
        <strain evidence="1 2">S2471</strain>
    </source>
</reference>
<name>A0A0F4QPQ4_9GAMM</name>
<dbReference type="OrthoDB" id="9868336at2"/>
<protein>
    <submittedName>
        <fullName evidence="1">Uncharacterized protein</fullName>
    </submittedName>
</protein>
<dbReference type="RefSeq" id="WP_046004688.1">
    <property type="nucleotide sequence ID" value="NZ_JXYA01000018.1"/>
</dbReference>
<dbReference type="PATRIC" id="fig|43658.5.peg.1954"/>
<keyword evidence="2" id="KW-1185">Reference proteome</keyword>
<dbReference type="EMBL" id="JXYA01000018">
    <property type="protein sequence ID" value="KJZ09668.1"/>
    <property type="molecule type" value="Genomic_DNA"/>
</dbReference>
<sequence length="82" mass="9474">MKMVKIFIYRLLGEKRKNQNSIEKSAFKKNNSPHKKIYLIESNKLSKLECANISAAGAFKPDKPSIAKFRYKYSSSKKHHEG</sequence>